<comment type="caution">
    <text evidence="13">The sequence shown here is derived from an EMBL/GenBank/DDBJ whole genome shotgun (WGS) entry which is preliminary data.</text>
</comment>
<gene>
    <name evidence="13" type="ORF">ACFPT7_14075</name>
</gene>
<organism evidence="13 14">
    <name type="scientific">Acidicapsa dinghuensis</name>
    <dbReference type="NCBI Taxonomy" id="2218256"/>
    <lineage>
        <taxon>Bacteria</taxon>
        <taxon>Pseudomonadati</taxon>
        <taxon>Acidobacteriota</taxon>
        <taxon>Terriglobia</taxon>
        <taxon>Terriglobales</taxon>
        <taxon>Acidobacteriaceae</taxon>
        <taxon>Acidicapsa</taxon>
    </lineage>
</organism>
<dbReference type="NCBIfam" id="TIGR01352">
    <property type="entry name" value="tonB_Cterm"/>
    <property type="match status" value="1"/>
</dbReference>
<keyword evidence="9 11" id="KW-0472">Membrane</keyword>
<dbReference type="PROSITE" id="PS52015">
    <property type="entry name" value="TONB_CTD"/>
    <property type="match status" value="1"/>
</dbReference>
<dbReference type="Gene3D" id="3.30.1150.10">
    <property type="match status" value="1"/>
</dbReference>
<keyword evidence="14" id="KW-1185">Reference proteome</keyword>
<comment type="similarity">
    <text evidence="2">Belongs to the TonB family.</text>
</comment>
<evidence type="ECO:0000256" key="6">
    <source>
        <dbReference type="ARBA" id="ARBA00022692"/>
    </source>
</evidence>
<evidence type="ECO:0000256" key="3">
    <source>
        <dbReference type="ARBA" id="ARBA00022448"/>
    </source>
</evidence>
<feature type="domain" description="TonB C-terminal" evidence="12">
    <location>
        <begin position="196"/>
        <end position="286"/>
    </location>
</feature>
<dbReference type="InterPro" id="IPR006260">
    <property type="entry name" value="TonB/TolA_C"/>
</dbReference>
<keyword evidence="8 11" id="KW-1133">Transmembrane helix</keyword>
<dbReference type="InterPro" id="IPR037682">
    <property type="entry name" value="TonB_C"/>
</dbReference>
<evidence type="ECO:0000256" key="1">
    <source>
        <dbReference type="ARBA" id="ARBA00004383"/>
    </source>
</evidence>
<accession>A0ABW1EKB4</accession>
<keyword evidence="4" id="KW-1003">Cell membrane</keyword>
<comment type="subcellular location">
    <subcellularLocation>
        <location evidence="1">Cell inner membrane</location>
        <topology evidence="1">Single-pass membrane protein</topology>
        <orientation evidence="1">Periplasmic side</orientation>
    </subcellularLocation>
</comment>
<evidence type="ECO:0000313" key="14">
    <source>
        <dbReference type="Proteomes" id="UP001596091"/>
    </source>
</evidence>
<keyword evidence="7" id="KW-0653">Protein transport</keyword>
<evidence type="ECO:0000256" key="2">
    <source>
        <dbReference type="ARBA" id="ARBA00006555"/>
    </source>
</evidence>
<dbReference type="PANTHER" id="PTHR33446">
    <property type="entry name" value="PROTEIN TONB-RELATED"/>
    <property type="match status" value="1"/>
</dbReference>
<dbReference type="InterPro" id="IPR051045">
    <property type="entry name" value="TonB-dependent_transducer"/>
</dbReference>
<dbReference type="Pfam" id="PF13103">
    <property type="entry name" value="TonB_2"/>
    <property type="match status" value="1"/>
</dbReference>
<feature type="compositionally biased region" description="Polar residues" evidence="10">
    <location>
        <begin position="143"/>
        <end position="155"/>
    </location>
</feature>
<evidence type="ECO:0000256" key="7">
    <source>
        <dbReference type="ARBA" id="ARBA00022927"/>
    </source>
</evidence>
<feature type="region of interest" description="Disordered" evidence="10">
    <location>
        <begin position="76"/>
        <end position="159"/>
    </location>
</feature>
<dbReference type="Proteomes" id="UP001596091">
    <property type="component" value="Unassembled WGS sequence"/>
</dbReference>
<reference evidence="14" key="1">
    <citation type="journal article" date="2019" name="Int. J. Syst. Evol. Microbiol.">
        <title>The Global Catalogue of Microorganisms (GCM) 10K type strain sequencing project: providing services to taxonomists for standard genome sequencing and annotation.</title>
        <authorList>
            <consortium name="The Broad Institute Genomics Platform"/>
            <consortium name="The Broad Institute Genome Sequencing Center for Infectious Disease"/>
            <person name="Wu L."/>
            <person name="Ma J."/>
        </authorList>
    </citation>
    <scope>NUCLEOTIDE SEQUENCE [LARGE SCALE GENOMIC DNA]</scope>
    <source>
        <strain evidence="14">JCM 4087</strain>
    </source>
</reference>
<feature type="transmembrane region" description="Helical" evidence="11">
    <location>
        <begin position="26"/>
        <end position="47"/>
    </location>
</feature>
<evidence type="ECO:0000256" key="9">
    <source>
        <dbReference type="ARBA" id="ARBA00023136"/>
    </source>
</evidence>
<evidence type="ECO:0000256" key="11">
    <source>
        <dbReference type="SAM" id="Phobius"/>
    </source>
</evidence>
<evidence type="ECO:0000256" key="5">
    <source>
        <dbReference type="ARBA" id="ARBA00022519"/>
    </source>
</evidence>
<evidence type="ECO:0000256" key="4">
    <source>
        <dbReference type="ARBA" id="ARBA00022475"/>
    </source>
</evidence>
<dbReference type="PANTHER" id="PTHR33446:SF11">
    <property type="entry name" value="TONB3"/>
    <property type="match status" value="1"/>
</dbReference>
<evidence type="ECO:0000256" key="10">
    <source>
        <dbReference type="SAM" id="MobiDB-lite"/>
    </source>
</evidence>
<dbReference type="RefSeq" id="WP_263341247.1">
    <property type="nucleotide sequence ID" value="NZ_JAGSYH010000007.1"/>
</dbReference>
<keyword evidence="5" id="KW-0997">Cell inner membrane</keyword>
<evidence type="ECO:0000256" key="8">
    <source>
        <dbReference type="ARBA" id="ARBA00022989"/>
    </source>
</evidence>
<evidence type="ECO:0000313" key="13">
    <source>
        <dbReference type="EMBL" id="MFC5863428.1"/>
    </source>
</evidence>
<sequence>MGDGIQVGSHFEEIEREFVKDPIGRFTTYALLFHFALFGGIIGFAYLEALFPHNNWGGNNDGGAIQVQLVSSAIPLPSTHPPSENVLATEKPSEAPAPPTPKTKETYDEQAIPIPSKITPPKKQAKQKQQVSTPPKPIAAPPNQRTSAHQQTAPNNKAAYGEQAANNMQRAMQPSTVSSNGQVAVTGGARGFNYPYYVDNIQRKMKENLYRGEVDTRTPAGARTYILFTIRRDGSTTDVRLDRSSGSPTLDQACIRAARRVDTFGPLPSPPSDGNLSVSYFCDYDQ</sequence>
<name>A0ABW1EKB4_9BACT</name>
<keyword evidence="3" id="KW-0813">Transport</keyword>
<protein>
    <submittedName>
        <fullName evidence="13">TonB family protein</fullName>
    </submittedName>
</protein>
<proteinExistence type="inferred from homology"/>
<dbReference type="SUPFAM" id="SSF74653">
    <property type="entry name" value="TolA/TonB C-terminal domain"/>
    <property type="match status" value="1"/>
</dbReference>
<feature type="compositionally biased region" description="Low complexity" evidence="10">
    <location>
        <begin position="112"/>
        <end position="130"/>
    </location>
</feature>
<evidence type="ECO:0000259" key="12">
    <source>
        <dbReference type="PROSITE" id="PS52015"/>
    </source>
</evidence>
<dbReference type="EMBL" id="JBHSPH010000004">
    <property type="protein sequence ID" value="MFC5863428.1"/>
    <property type="molecule type" value="Genomic_DNA"/>
</dbReference>
<keyword evidence="6 11" id="KW-0812">Transmembrane</keyword>